<feature type="region of interest" description="Disordered" evidence="1">
    <location>
        <begin position="34"/>
        <end position="53"/>
    </location>
</feature>
<dbReference type="Proteomes" id="UP000799428">
    <property type="component" value="Unassembled WGS sequence"/>
</dbReference>
<name>A0A6G1K969_9PLEO</name>
<reference evidence="2" key="1">
    <citation type="journal article" date="2020" name="Stud. Mycol.">
        <title>101 Dothideomycetes genomes: a test case for predicting lifestyles and emergence of pathogens.</title>
        <authorList>
            <person name="Haridas S."/>
            <person name="Albert R."/>
            <person name="Binder M."/>
            <person name="Bloem J."/>
            <person name="Labutti K."/>
            <person name="Salamov A."/>
            <person name="Andreopoulos B."/>
            <person name="Baker S."/>
            <person name="Barry K."/>
            <person name="Bills G."/>
            <person name="Bluhm B."/>
            <person name="Cannon C."/>
            <person name="Castanera R."/>
            <person name="Culley D."/>
            <person name="Daum C."/>
            <person name="Ezra D."/>
            <person name="Gonzalez J."/>
            <person name="Henrissat B."/>
            <person name="Kuo A."/>
            <person name="Liang C."/>
            <person name="Lipzen A."/>
            <person name="Lutzoni F."/>
            <person name="Magnuson J."/>
            <person name="Mondo S."/>
            <person name="Nolan M."/>
            <person name="Ohm R."/>
            <person name="Pangilinan J."/>
            <person name="Park H.-J."/>
            <person name="Ramirez L."/>
            <person name="Alfaro M."/>
            <person name="Sun H."/>
            <person name="Tritt A."/>
            <person name="Yoshinaga Y."/>
            <person name="Zwiers L.-H."/>
            <person name="Turgeon B."/>
            <person name="Goodwin S."/>
            <person name="Spatafora J."/>
            <person name="Crous P."/>
            <person name="Grigoriev I."/>
        </authorList>
    </citation>
    <scope>NUCLEOTIDE SEQUENCE</scope>
    <source>
        <strain evidence="2">CBS 279.74</strain>
    </source>
</reference>
<gene>
    <name evidence="2" type="ORF">K504DRAFT_271995</name>
</gene>
<organism evidence="2 3">
    <name type="scientific">Pleomassaria siparia CBS 279.74</name>
    <dbReference type="NCBI Taxonomy" id="1314801"/>
    <lineage>
        <taxon>Eukaryota</taxon>
        <taxon>Fungi</taxon>
        <taxon>Dikarya</taxon>
        <taxon>Ascomycota</taxon>
        <taxon>Pezizomycotina</taxon>
        <taxon>Dothideomycetes</taxon>
        <taxon>Pleosporomycetidae</taxon>
        <taxon>Pleosporales</taxon>
        <taxon>Pleomassariaceae</taxon>
        <taxon>Pleomassaria</taxon>
    </lineage>
</organism>
<evidence type="ECO:0000256" key="1">
    <source>
        <dbReference type="SAM" id="MobiDB-lite"/>
    </source>
</evidence>
<protein>
    <submittedName>
        <fullName evidence="2">Uncharacterized protein</fullName>
    </submittedName>
</protein>
<evidence type="ECO:0000313" key="3">
    <source>
        <dbReference type="Proteomes" id="UP000799428"/>
    </source>
</evidence>
<feature type="region of interest" description="Disordered" evidence="1">
    <location>
        <begin position="68"/>
        <end position="103"/>
    </location>
</feature>
<sequence>MPCHAVIHHPMIEFKKNIKIQHVQYVLPIVTPTQPNPPHMIITNPTQPNPTQKRRYELPKTTAIHMYDCTDQPTNPRWPPLRHQQQQNPHGLASKGGGGSGIL</sequence>
<keyword evidence="3" id="KW-1185">Reference proteome</keyword>
<dbReference type="EMBL" id="MU005770">
    <property type="protein sequence ID" value="KAF2709320.1"/>
    <property type="molecule type" value="Genomic_DNA"/>
</dbReference>
<proteinExistence type="predicted"/>
<evidence type="ECO:0000313" key="2">
    <source>
        <dbReference type="EMBL" id="KAF2709320.1"/>
    </source>
</evidence>
<dbReference type="AlphaFoldDB" id="A0A6G1K969"/>
<accession>A0A6G1K969</accession>
<feature type="compositionally biased region" description="Gly residues" evidence="1">
    <location>
        <begin position="94"/>
        <end position="103"/>
    </location>
</feature>